<evidence type="ECO:0000313" key="2">
    <source>
        <dbReference type="EMBL" id="UOR10392.1"/>
    </source>
</evidence>
<dbReference type="RefSeq" id="WP_245029497.1">
    <property type="nucleotide sequence ID" value="NZ_CP095075.1"/>
</dbReference>
<protein>
    <recommendedName>
        <fullName evidence="4">CsbD family protein</fullName>
    </recommendedName>
</protein>
<proteinExistence type="predicted"/>
<dbReference type="Proteomes" id="UP000830326">
    <property type="component" value="Chromosome"/>
</dbReference>
<organism evidence="2 3">
    <name type="scientific">Halobacillus amylolyticus</name>
    <dbReference type="NCBI Taxonomy" id="2932259"/>
    <lineage>
        <taxon>Bacteria</taxon>
        <taxon>Bacillati</taxon>
        <taxon>Bacillota</taxon>
        <taxon>Bacilli</taxon>
        <taxon>Bacillales</taxon>
        <taxon>Bacillaceae</taxon>
        <taxon>Halobacillus</taxon>
    </lineage>
</organism>
<keyword evidence="3" id="KW-1185">Reference proteome</keyword>
<evidence type="ECO:0000256" key="1">
    <source>
        <dbReference type="SAM" id="MobiDB-lite"/>
    </source>
</evidence>
<dbReference type="EMBL" id="CP095075">
    <property type="protein sequence ID" value="UOR10392.1"/>
    <property type="molecule type" value="Genomic_DNA"/>
</dbReference>
<accession>A0ABY4H7D6</accession>
<feature type="region of interest" description="Disordered" evidence="1">
    <location>
        <begin position="71"/>
        <end position="101"/>
    </location>
</feature>
<evidence type="ECO:0008006" key="4">
    <source>
        <dbReference type="Google" id="ProtNLM"/>
    </source>
</evidence>
<reference evidence="2" key="1">
    <citation type="submission" date="2022-04" db="EMBL/GenBank/DDBJ databases">
        <title>Halobacillus sp. isolated from saltern.</title>
        <authorList>
            <person name="Won M."/>
            <person name="Lee C.-M."/>
            <person name="Woen H.-Y."/>
            <person name="Kwon S.-W."/>
        </authorList>
    </citation>
    <scope>NUCLEOTIDE SEQUENCE</scope>
    <source>
        <strain evidence="2">SSHM10-5</strain>
    </source>
</reference>
<gene>
    <name evidence="2" type="ORF">MUO15_11885</name>
</gene>
<evidence type="ECO:0000313" key="3">
    <source>
        <dbReference type="Proteomes" id="UP000830326"/>
    </source>
</evidence>
<name>A0ABY4H7D6_9BACI</name>
<feature type="compositionally biased region" description="Basic and acidic residues" evidence="1">
    <location>
        <begin position="88"/>
        <end position="101"/>
    </location>
</feature>
<sequence>MSDERNNRKDDNLFKKTSQEATDLFGHTVDTSGKIIKSVSGEGGLVGKTVDSSGRILKGTAGKANDVIGKTSEAPGKFYKGAKSRFRKKDEGHKGSDDKED</sequence>